<dbReference type="InterPro" id="IPR001254">
    <property type="entry name" value="Trypsin_dom"/>
</dbReference>
<dbReference type="GO" id="GO:0006508">
    <property type="term" value="P:proteolysis"/>
    <property type="evidence" value="ECO:0007669"/>
    <property type="project" value="UniProtKB-KW"/>
</dbReference>
<dbReference type="OrthoDB" id="10012881at2759"/>
<dbReference type="Gene3D" id="2.40.10.10">
    <property type="entry name" value="Trypsin-like serine proteases"/>
    <property type="match status" value="2"/>
</dbReference>
<dbReference type="PROSITE" id="PS50240">
    <property type="entry name" value="TRYPSIN_DOM"/>
    <property type="match status" value="1"/>
</dbReference>
<gene>
    <name evidence="8" type="ORF">DPX16_17178</name>
</gene>
<evidence type="ECO:0000256" key="2">
    <source>
        <dbReference type="ARBA" id="ARBA00022801"/>
    </source>
</evidence>
<keyword evidence="2" id="KW-0378">Hydrolase</keyword>
<dbReference type="Pfam" id="PF00089">
    <property type="entry name" value="Trypsin"/>
    <property type="match status" value="2"/>
</dbReference>
<dbReference type="CDD" id="cd00190">
    <property type="entry name" value="Tryp_SPc"/>
    <property type="match status" value="1"/>
</dbReference>
<dbReference type="EC" id="3.4.21.4" evidence="6"/>
<evidence type="ECO:0000313" key="9">
    <source>
        <dbReference type="Proteomes" id="UP000281406"/>
    </source>
</evidence>
<dbReference type="PANTHER" id="PTHR24264:SF7">
    <property type="entry name" value="TRYPSIN-2-LIKE"/>
    <property type="match status" value="1"/>
</dbReference>
<dbReference type="SUPFAM" id="SSF50494">
    <property type="entry name" value="Trypsin-like serine proteases"/>
    <property type="match status" value="1"/>
</dbReference>
<dbReference type="InterPro" id="IPR001314">
    <property type="entry name" value="Peptidase_S1A"/>
</dbReference>
<keyword evidence="9" id="KW-1185">Reference proteome</keyword>
<dbReference type="EMBL" id="RJVU01048406">
    <property type="protein sequence ID" value="ROL43357.1"/>
    <property type="molecule type" value="Genomic_DNA"/>
</dbReference>
<reference evidence="8 9" key="1">
    <citation type="submission" date="2018-10" db="EMBL/GenBank/DDBJ databases">
        <title>Genome assembly for a Yunnan-Guizhou Plateau 3E fish, Anabarilius grahami (Regan), and its evolutionary and genetic applications.</title>
        <authorList>
            <person name="Jiang W."/>
        </authorList>
    </citation>
    <scope>NUCLEOTIDE SEQUENCE [LARGE SCALE GENOMIC DNA]</scope>
    <source>
        <strain evidence="8">AG-KIZ</strain>
        <tissue evidence="8">Muscle</tissue>
    </source>
</reference>
<organism evidence="8 9">
    <name type="scientific">Anabarilius grahami</name>
    <name type="common">Kanglang fish</name>
    <name type="synonym">Barilius grahami</name>
    <dbReference type="NCBI Taxonomy" id="495550"/>
    <lineage>
        <taxon>Eukaryota</taxon>
        <taxon>Metazoa</taxon>
        <taxon>Chordata</taxon>
        <taxon>Craniata</taxon>
        <taxon>Vertebrata</taxon>
        <taxon>Euteleostomi</taxon>
        <taxon>Actinopterygii</taxon>
        <taxon>Neopterygii</taxon>
        <taxon>Teleostei</taxon>
        <taxon>Ostariophysi</taxon>
        <taxon>Cypriniformes</taxon>
        <taxon>Xenocyprididae</taxon>
        <taxon>Xenocypridinae</taxon>
        <taxon>Xenocypridinae incertae sedis</taxon>
        <taxon>Anabarilius</taxon>
    </lineage>
</organism>
<accession>A0A3N0YAX7</accession>
<evidence type="ECO:0000313" key="8">
    <source>
        <dbReference type="EMBL" id="ROL43357.1"/>
    </source>
</evidence>
<dbReference type="FunFam" id="2.40.10.10:FF:000166">
    <property type="entry name" value="Trypsin"/>
    <property type="match status" value="1"/>
</dbReference>
<dbReference type="AlphaFoldDB" id="A0A3N0YAX7"/>
<dbReference type="InterPro" id="IPR043504">
    <property type="entry name" value="Peptidase_S1_PA_chymotrypsin"/>
</dbReference>
<evidence type="ECO:0000256" key="1">
    <source>
        <dbReference type="ARBA" id="ARBA00022670"/>
    </source>
</evidence>
<keyword evidence="1" id="KW-0645">Protease</keyword>
<comment type="caution">
    <text evidence="8">The sequence shown here is derived from an EMBL/GenBank/DDBJ whole genome shotgun (WGS) entry which is preliminary data.</text>
</comment>
<dbReference type="Proteomes" id="UP000281406">
    <property type="component" value="Unassembled WGS sequence"/>
</dbReference>
<evidence type="ECO:0000256" key="3">
    <source>
        <dbReference type="ARBA" id="ARBA00022825"/>
    </source>
</evidence>
<evidence type="ECO:0000256" key="5">
    <source>
        <dbReference type="ARBA" id="ARBA00036320"/>
    </source>
</evidence>
<feature type="domain" description="Peptidase S1" evidence="7">
    <location>
        <begin position="1"/>
        <end position="208"/>
    </location>
</feature>
<evidence type="ECO:0000256" key="4">
    <source>
        <dbReference type="ARBA" id="ARBA00023157"/>
    </source>
</evidence>
<protein>
    <recommendedName>
        <fullName evidence="6">trypsin</fullName>
        <ecNumber evidence="6">3.4.21.4</ecNumber>
    </recommendedName>
</protein>
<dbReference type="InterPro" id="IPR009003">
    <property type="entry name" value="Peptidase_S1_PA"/>
</dbReference>
<name>A0A3N0YAX7_ANAGA</name>
<proteinExistence type="predicted"/>
<evidence type="ECO:0000256" key="6">
    <source>
        <dbReference type="ARBA" id="ARBA00038868"/>
    </source>
</evidence>
<dbReference type="InterPro" id="IPR050127">
    <property type="entry name" value="Serine_Proteases_S1"/>
</dbReference>
<keyword evidence="3" id="KW-0720">Serine protease</keyword>
<dbReference type="SMART" id="SM00020">
    <property type="entry name" value="Tryp_SPc"/>
    <property type="match status" value="1"/>
</dbReference>
<dbReference type="GO" id="GO:0005615">
    <property type="term" value="C:extracellular space"/>
    <property type="evidence" value="ECO:0007669"/>
    <property type="project" value="TreeGrafter"/>
</dbReference>
<dbReference type="PANTHER" id="PTHR24264">
    <property type="entry name" value="TRYPSIN-RELATED"/>
    <property type="match status" value="1"/>
</dbReference>
<dbReference type="GO" id="GO:0004252">
    <property type="term" value="F:serine-type endopeptidase activity"/>
    <property type="evidence" value="ECO:0007669"/>
    <property type="project" value="UniProtKB-EC"/>
</dbReference>
<keyword evidence="4" id="KW-1015">Disulfide bond</keyword>
<dbReference type="PRINTS" id="PR00722">
    <property type="entry name" value="CHYMOTRYPSIN"/>
</dbReference>
<sequence length="210" mass="22996">MSSLSNRASRFTIHLGEHNVYVEEGTEQRIGAEKVIPHPKYNDFKYNNDFMLIKLKEPAIFNQYVQPISLASSCSSTGEQCLVSGWGNQITTGVDYASVLQCLNLPVLELVGRMGWVCPGPNFSPSPALLSRSQCEGAYGRLITENMFCAGFMEGGKDSCRVDSGGPVVCNGELRGVVSWGYGCAQRGYPGVYVEVCHYTDWVESTIANN</sequence>
<evidence type="ECO:0000259" key="7">
    <source>
        <dbReference type="PROSITE" id="PS50240"/>
    </source>
</evidence>
<comment type="catalytic activity">
    <reaction evidence="5">
        <text>Preferential cleavage: Arg-|-Xaa, Lys-|-Xaa.</text>
        <dbReference type="EC" id="3.4.21.4"/>
    </reaction>
</comment>